<feature type="signal peptide" evidence="1">
    <location>
        <begin position="1"/>
        <end position="28"/>
    </location>
</feature>
<proteinExistence type="predicted"/>
<evidence type="ECO:0000313" key="4">
    <source>
        <dbReference type="Proteomes" id="UP001165160"/>
    </source>
</evidence>
<organism evidence="3 4">
    <name type="scientific">Triparma verrucosa</name>
    <dbReference type="NCBI Taxonomy" id="1606542"/>
    <lineage>
        <taxon>Eukaryota</taxon>
        <taxon>Sar</taxon>
        <taxon>Stramenopiles</taxon>
        <taxon>Ochrophyta</taxon>
        <taxon>Bolidophyceae</taxon>
        <taxon>Parmales</taxon>
        <taxon>Triparmaceae</taxon>
        <taxon>Triparma</taxon>
    </lineage>
</organism>
<feature type="domain" description="VDE lipocalin" evidence="2">
    <location>
        <begin position="549"/>
        <end position="806"/>
    </location>
</feature>
<keyword evidence="1" id="KW-0732">Signal</keyword>
<dbReference type="Gene3D" id="2.40.128.20">
    <property type="match status" value="1"/>
</dbReference>
<dbReference type="Pfam" id="PF07137">
    <property type="entry name" value="VDE"/>
    <property type="match status" value="1"/>
</dbReference>
<dbReference type="AlphaFoldDB" id="A0A9W7C8C1"/>
<reference evidence="4" key="1">
    <citation type="journal article" date="2023" name="Commun. Biol.">
        <title>Genome analysis of Parmales, the sister group of diatoms, reveals the evolutionary specialization of diatoms from phago-mixotrophs to photoautotrophs.</title>
        <authorList>
            <person name="Ban H."/>
            <person name="Sato S."/>
            <person name="Yoshikawa S."/>
            <person name="Yamada K."/>
            <person name="Nakamura Y."/>
            <person name="Ichinomiya M."/>
            <person name="Sato N."/>
            <person name="Blanc-Mathieu R."/>
            <person name="Endo H."/>
            <person name="Kuwata A."/>
            <person name="Ogata H."/>
        </authorList>
    </citation>
    <scope>NUCLEOTIDE SEQUENCE [LARGE SCALE GENOMIC DNA]</scope>
    <source>
        <strain evidence="4">NIES 3699</strain>
    </source>
</reference>
<evidence type="ECO:0000256" key="1">
    <source>
        <dbReference type="SAM" id="SignalP"/>
    </source>
</evidence>
<protein>
    <recommendedName>
        <fullName evidence="2">VDE lipocalin domain-containing protein</fullName>
    </recommendedName>
</protein>
<comment type="caution">
    <text evidence="3">The sequence shown here is derived from an EMBL/GenBank/DDBJ whole genome shotgun (WGS) entry which is preliminary data.</text>
</comment>
<dbReference type="GO" id="GO:0010028">
    <property type="term" value="P:xanthophyll cycle"/>
    <property type="evidence" value="ECO:0007669"/>
    <property type="project" value="InterPro"/>
</dbReference>
<dbReference type="Proteomes" id="UP001165160">
    <property type="component" value="Unassembled WGS sequence"/>
</dbReference>
<dbReference type="PANTHER" id="PTHR33970">
    <property type="entry name" value="VIOLAXANTHIN DE-EPOXIDASE, CHLOROPLASTIC-RELATED"/>
    <property type="match status" value="1"/>
</dbReference>
<gene>
    <name evidence="3" type="ORF">TrVE_jg3590</name>
</gene>
<evidence type="ECO:0000313" key="3">
    <source>
        <dbReference type="EMBL" id="GMI03717.1"/>
    </source>
</evidence>
<keyword evidence="4" id="KW-1185">Reference proteome</keyword>
<evidence type="ECO:0000259" key="2">
    <source>
        <dbReference type="Pfam" id="PF07137"/>
    </source>
</evidence>
<dbReference type="Gene3D" id="3.60.20.10">
    <property type="entry name" value="Glutamine Phosphoribosylpyrophosphate, subunit 1, domain 1"/>
    <property type="match status" value="1"/>
</dbReference>
<dbReference type="GO" id="GO:0046422">
    <property type="term" value="F:violaxanthin de-epoxidase activity"/>
    <property type="evidence" value="ECO:0007669"/>
    <property type="project" value="InterPro"/>
</dbReference>
<name>A0A9W7C8C1_9STRA</name>
<dbReference type="InterPro" id="IPR044682">
    <property type="entry name" value="VDE"/>
</dbReference>
<dbReference type="PANTHER" id="PTHR33970:SF2">
    <property type="entry name" value="OS01G0716400 PROTEIN"/>
    <property type="match status" value="1"/>
</dbReference>
<sequence length="837" mass="91298">MFRSCQHYKYKYSLLVLLLALTFSNNDANKVQLASRSTIVVMSSSHFEELASASASDSTEIPASLVLAIRSPSAPPAALPDSSPQAPLKPGMLLPPTTTTSSKFTSSTLSNPSQAFLLPPHPHGPLCVFTGFSKDIKSVHESLTTHLTDMAKIFASEGEVTNTANPVPSVTLMESSPFARMSAYECTSRISDLVSEDDLNVHGLVMALDKTSPSKSVVMDCTYDGAVRDWSKGGATAIGKRGWKVRRILANALFTNFDDADGLARKTFKAVQDMNDLNPTEKATEFAVQLIVKSMESTFDGEEDDEDKKGHYVFFVMTNDGVRRLDDDAIKKSLSLRGGFSSPSDAIKKSLSLRGGFSSPSPPIAKITFIAPTDPTPSSFGKTSPQSSPPTVKDVLTQITKKLYNCEDRIDTKITEPTSPDLPSLVQSSDIVVDLSNSDALTRMLQERKNQPTKSAKATFSSSATLSFLDSYDPSSPSPLASLAPWTAAASAKRLYEYTINLISRNTTDDFVTALLLNVNAYCATVPWVEHSIDATWEKGPVKNAQEFASMINNCGPCVVACLQDENCKACIDALNEIDTRDQVESYRAVTSFESELLKDFSFCILQKNNVFGCSAEIPSRPAVSPGKFRSEALTFETASKILIGHLDDDDGFAELTAKRPVSWKVACGANVAYDQFTDQNQLFYKGRGEKDMWYDPVFKVQTLDGRNIWAKRHYKVRRGDVPGRFMLSVLDNGVTSLERWNIVACADDLSWCVFHYSGAASAVGQMYSGGLLCTPDGALPPSAALNNEVKAAFESVDIALWELFTCTNDEVEDDSGPAPLDFFRKVDNKKLTAPIQ</sequence>
<accession>A0A9W7C8C1</accession>
<feature type="chain" id="PRO_5040898482" description="VDE lipocalin domain-containing protein" evidence="1">
    <location>
        <begin position="29"/>
        <end position="837"/>
    </location>
</feature>
<dbReference type="InterPro" id="IPR029055">
    <property type="entry name" value="Ntn_hydrolases_N"/>
</dbReference>
<dbReference type="InterPro" id="IPR010788">
    <property type="entry name" value="VDE_dom"/>
</dbReference>
<dbReference type="EMBL" id="BRXX01000305">
    <property type="protein sequence ID" value="GMI03717.1"/>
    <property type="molecule type" value="Genomic_DNA"/>
</dbReference>
<dbReference type="InterPro" id="IPR012674">
    <property type="entry name" value="Calycin"/>
</dbReference>